<dbReference type="CDD" id="cd16344">
    <property type="entry name" value="LMWPAP"/>
    <property type="match status" value="1"/>
</dbReference>
<gene>
    <name evidence="6" type="ORF">KKC1_29490</name>
</gene>
<evidence type="ECO:0000313" key="7">
    <source>
        <dbReference type="Proteomes" id="UP000197032"/>
    </source>
</evidence>
<keyword evidence="7" id="KW-1185">Reference proteome</keyword>
<dbReference type="Pfam" id="PF01451">
    <property type="entry name" value="LMWPc"/>
    <property type="match status" value="1"/>
</dbReference>
<dbReference type="EMBL" id="BDGJ01000168">
    <property type="protein sequence ID" value="GAW93822.1"/>
    <property type="molecule type" value="Genomic_DNA"/>
</dbReference>
<dbReference type="PANTHER" id="PTHR11717:SF31">
    <property type="entry name" value="LOW MOLECULAR WEIGHT PROTEIN-TYROSINE-PHOSPHATASE ETP-RELATED"/>
    <property type="match status" value="1"/>
</dbReference>
<dbReference type="PANTHER" id="PTHR11717">
    <property type="entry name" value="LOW MOLECULAR WEIGHT PROTEIN TYROSINE PHOSPHATASE"/>
    <property type="match status" value="1"/>
</dbReference>
<sequence length="165" mass="18459">MRKLLFICTGNTCRSSLAEVIARRILEERGKEKEVLVSSAGLAAIPGMPASPQAIEVAEQEGLDLKGHQARNATPEGLKEADLILTMTEQHKQMICELVPRIDDKVYTLKEYAADTREEIENNPDIADPFGESVEVYQECYEELKRYVTRAMDKFLEKEPGADSA</sequence>
<dbReference type="InterPro" id="IPR023485">
    <property type="entry name" value="Ptyr_pPase"/>
</dbReference>
<dbReference type="SUPFAM" id="SSF52788">
    <property type="entry name" value="Phosphotyrosine protein phosphatases I"/>
    <property type="match status" value="1"/>
</dbReference>
<evidence type="ECO:0000256" key="4">
    <source>
        <dbReference type="PIRSR" id="PIRSR617867-1"/>
    </source>
</evidence>
<dbReference type="InterPro" id="IPR050438">
    <property type="entry name" value="LMW_PTPase"/>
</dbReference>
<name>A0A1Z5HWA8_9FIRM</name>
<dbReference type="PRINTS" id="PR00719">
    <property type="entry name" value="LMWPTPASE"/>
</dbReference>
<dbReference type="InterPro" id="IPR036196">
    <property type="entry name" value="Ptyr_pPase_sf"/>
</dbReference>
<dbReference type="SMART" id="SM00226">
    <property type="entry name" value="LMWPc"/>
    <property type="match status" value="1"/>
</dbReference>
<proteinExistence type="inferred from homology"/>
<feature type="domain" description="Phosphotyrosine protein phosphatase I" evidence="5">
    <location>
        <begin position="2"/>
        <end position="158"/>
    </location>
</feature>
<comment type="similarity">
    <text evidence="1">Belongs to the low molecular weight phosphotyrosine protein phosphatase family.</text>
</comment>
<dbReference type="GO" id="GO:0004725">
    <property type="term" value="F:protein tyrosine phosphatase activity"/>
    <property type="evidence" value="ECO:0007669"/>
    <property type="project" value="InterPro"/>
</dbReference>
<dbReference type="InterPro" id="IPR017867">
    <property type="entry name" value="Tyr_phospatase_low_mol_wt"/>
</dbReference>
<feature type="active site" description="Nucleophile" evidence="4">
    <location>
        <position position="8"/>
    </location>
</feature>
<organism evidence="6 7">
    <name type="scientific">Calderihabitans maritimus</name>
    <dbReference type="NCBI Taxonomy" id="1246530"/>
    <lineage>
        <taxon>Bacteria</taxon>
        <taxon>Bacillati</taxon>
        <taxon>Bacillota</taxon>
        <taxon>Clostridia</taxon>
        <taxon>Neomoorellales</taxon>
        <taxon>Calderihabitantaceae</taxon>
        <taxon>Calderihabitans</taxon>
    </lineage>
</organism>
<evidence type="ECO:0000256" key="3">
    <source>
        <dbReference type="ARBA" id="ARBA00022912"/>
    </source>
</evidence>
<dbReference type="Proteomes" id="UP000197032">
    <property type="component" value="Unassembled WGS sequence"/>
</dbReference>
<keyword evidence="2" id="KW-0378">Hydrolase</keyword>
<evidence type="ECO:0000256" key="2">
    <source>
        <dbReference type="ARBA" id="ARBA00022801"/>
    </source>
</evidence>
<dbReference type="OrthoDB" id="9784339at2"/>
<feature type="active site" evidence="4">
    <location>
        <position position="14"/>
    </location>
</feature>
<accession>A0A1Z5HWA8</accession>
<comment type="caution">
    <text evidence="6">The sequence shown here is derived from an EMBL/GenBank/DDBJ whole genome shotgun (WGS) entry which is preliminary data.</text>
</comment>
<evidence type="ECO:0000313" key="6">
    <source>
        <dbReference type="EMBL" id="GAW93822.1"/>
    </source>
</evidence>
<dbReference type="Gene3D" id="3.40.50.2300">
    <property type="match status" value="1"/>
</dbReference>
<protein>
    <submittedName>
        <fullName evidence="6">Protein tyrosine phosphatase</fullName>
    </submittedName>
</protein>
<dbReference type="RefSeq" id="WP_088554886.1">
    <property type="nucleotide sequence ID" value="NZ_BDGJ01000168.1"/>
</dbReference>
<feature type="active site" description="Proton donor" evidence="4">
    <location>
        <position position="128"/>
    </location>
</feature>
<evidence type="ECO:0000256" key="1">
    <source>
        <dbReference type="ARBA" id="ARBA00011063"/>
    </source>
</evidence>
<reference evidence="7" key="1">
    <citation type="journal article" date="2017" name="Appl. Environ. Microbiol.">
        <title>Genomic analysis of Calderihabitans maritimus KKC1, a thermophilic hydrogenogenic carboxydotrophic bacterium isolated from marine sediment.</title>
        <authorList>
            <person name="Omae K."/>
            <person name="Yoneda Y."/>
            <person name="Fukuyama Y."/>
            <person name="Yoshida T."/>
            <person name="Sako Y."/>
        </authorList>
    </citation>
    <scope>NUCLEOTIDE SEQUENCE [LARGE SCALE GENOMIC DNA]</scope>
    <source>
        <strain evidence="7">KKC1</strain>
    </source>
</reference>
<dbReference type="AlphaFoldDB" id="A0A1Z5HWA8"/>
<evidence type="ECO:0000259" key="5">
    <source>
        <dbReference type="SMART" id="SM00226"/>
    </source>
</evidence>
<keyword evidence="3" id="KW-0904">Protein phosphatase</keyword>